<gene>
    <name evidence="2" type="ORF">HK100_009971</name>
</gene>
<keyword evidence="3" id="KW-1185">Reference proteome</keyword>
<evidence type="ECO:0000313" key="3">
    <source>
        <dbReference type="Proteomes" id="UP001211907"/>
    </source>
</evidence>
<keyword evidence="1" id="KW-1133">Transmembrane helix</keyword>
<evidence type="ECO:0000313" key="2">
    <source>
        <dbReference type="EMBL" id="KAJ3127028.1"/>
    </source>
</evidence>
<reference evidence="2" key="1">
    <citation type="submission" date="2020-05" db="EMBL/GenBank/DDBJ databases">
        <title>Phylogenomic resolution of chytrid fungi.</title>
        <authorList>
            <person name="Stajich J.E."/>
            <person name="Amses K."/>
            <person name="Simmons R."/>
            <person name="Seto K."/>
            <person name="Myers J."/>
            <person name="Bonds A."/>
            <person name="Quandt C.A."/>
            <person name="Barry K."/>
            <person name="Liu P."/>
            <person name="Grigoriev I."/>
            <person name="Longcore J.E."/>
            <person name="James T.Y."/>
        </authorList>
    </citation>
    <scope>NUCLEOTIDE SEQUENCE</scope>
    <source>
        <strain evidence="2">JEL0513</strain>
    </source>
</reference>
<sequence>MSIHKRLVWVDLITVSGNKLGFVITCLALELSIAAVVVDDAVAITVAVASIAFAAVVVASAVATVCRLSSAAPAANAAKTTEINLQKGMLPFTPHIKQRDITGVYNPFSGWPVPGQPWNLGSESLVTVPKNMGPGYGCFVSPHLPLGVSFVPVSQGIEDPGSVTITGSTTPKKCGTFSYCPAGAIAEMPYGFIILFIAIDILLFSYLIARRASEFVREGLPALSVLPGYRFIRNNVDFLVEKKS</sequence>
<dbReference type="Proteomes" id="UP001211907">
    <property type="component" value="Unassembled WGS sequence"/>
</dbReference>
<name>A0AAD5T8W9_9FUNG</name>
<comment type="caution">
    <text evidence="2">The sequence shown here is derived from an EMBL/GenBank/DDBJ whole genome shotgun (WGS) entry which is preliminary data.</text>
</comment>
<evidence type="ECO:0000256" key="1">
    <source>
        <dbReference type="SAM" id="Phobius"/>
    </source>
</evidence>
<proteinExistence type="predicted"/>
<dbReference type="AlphaFoldDB" id="A0AAD5T8W9"/>
<feature type="transmembrane region" description="Helical" evidence="1">
    <location>
        <begin position="190"/>
        <end position="209"/>
    </location>
</feature>
<protein>
    <submittedName>
        <fullName evidence="2">Uncharacterized protein</fullName>
    </submittedName>
</protein>
<organism evidence="2 3">
    <name type="scientific">Physocladia obscura</name>
    <dbReference type="NCBI Taxonomy" id="109957"/>
    <lineage>
        <taxon>Eukaryota</taxon>
        <taxon>Fungi</taxon>
        <taxon>Fungi incertae sedis</taxon>
        <taxon>Chytridiomycota</taxon>
        <taxon>Chytridiomycota incertae sedis</taxon>
        <taxon>Chytridiomycetes</taxon>
        <taxon>Chytridiales</taxon>
        <taxon>Chytriomycetaceae</taxon>
        <taxon>Physocladia</taxon>
    </lineage>
</organism>
<feature type="transmembrane region" description="Helical" evidence="1">
    <location>
        <begin position="44"/>
        <end position="66"/>
    </location>
</feature>
<keyword evidence="1" id="KW-0472">Membrane</keyword>
<feature type="transmembrane region" description="Helical" evidence="1">
    <location>
        <begin position="20"/>
        <end position="38"/>
    </location>
</feature>
<dbReference type="EMBL" id="JADGJH010000531">
    <property type="protein sequence ID" value="KAJ3127028.1"/>
    <property type="molecule type" value="Genomic_DNA"/>
</dbReference>
<accession>A0AAD5T8W9</accession>
<keyword evidence="1" id="KW-0812">Transmembrane</keyword>